<evidence type="ECO:0000313" key="3">
    <source>
        <dbReference type="Proteomes" id="UP000198356"/>
    </source>
</evidence>
<accession>A0A239ERX2</accession>
<keyword evidence="1" id="KW-1133">Transmembrane helix</keyword>
<keyword evidence="3" id="KW-1185">Reference proteome</keyword>
<keyword evidence="1" id="KW-0472">Membrane</keyword>
<sequence length="31" mass="3268">MDSAALVRIAAGALAVIVLAVIVYRRKQNNA</sequence>
<dbReference type="AlphaFoldDB" id="A0A239ERX2"/>
<dbReference type="EMBL" id="FZOU01000001">
    <property type="protein sequence ID" value="SNS47319.1"/>
    <property type="molecule type" value="Genomic_DNA"/>
</dbReference>
<proteinExistence type="predicted"/>
<keyword evidence="1" id="KW-0812">Transmembrane</keyword>
<evidence type="ECO:0000313" key="2">
    <source>
        <dbReference type="EMBL" id="SNS47319.1"/>
    </source>
</evidence>
<name>A0A239ERX2_9BACT</name>
<gene>
    <name evidence="2" type="ORF">SAMN05421770_1011124</name>
</gene>
<feature type="transmembrane region" description="Helical" evidence="1">
    <location>
        <begin position="6"/>
        <end position="24"/>
    </location>
</feature>
<protein>
    <submittedName>
        <fullName evidence="2">Uncharacterized protein</fullName>
    </submittedName>
</protein>
<evidence type="ECO:0000256" key="1">
    <source>
        <dbReference type="SAM" id="Phobius"/>
    </source>
</evidence>
<reference evidence="2 3" key="1">
    <citation type="submission" date="2017-06" db="EMBL/GenBank/DDBJ databases">
        <authorList>
            <person name="Kim H.J."/>
            <person name="Triplett B.A."/>
        </authorList>
    </citation>
    <scope>NUCLEOTIDE SEQUENCE [LARGE SCALE GENOMIC DNA]</scope>
    <source>
        <strain evidence="2 3">DSM 18704</strain>
    </source>
</reference>
<dbReference type="Proteomes" id="UP000198356">
    <property type="component" value="Unassembled WGS sequence"/>
</dbReference>
<organism evidence="2 3">
    <name type="scientific">Granulicella rosea</name>
    <dbReference type="NCBI Taxonomy" id="474952"/>
    <lineage>
        <taxon>Bacteria</taxon>
        <taxon>Pseudomonadati</taxon>
        <taxon>Acidobacteriota</taxon>
        <taxon>Terriglobia</taxon>
        <taxon>Terriglobales</taxon>
        <taxon>Acidobacteriaceae</taxon>
        <taxon>Granulicella</taxon>
    </lineage>
</organism>